<feature type="region of interest" description="Disordered" evidence="1">
    <location>
        <begin position="859"/>
        <end position="890"/>
    </location>
</feature>
<keyword evidence="2" id="KW-0732">Signal</keyword>
<feature type="region of interest" description="Disordered" evidence="1">
    <location>
        <begin position="379"/>
        <end position="425"/>
    </location>
</feature>
<proteinExistence type="predicted"/>
<comment type="caution">
    <text evidence="3">The sequence shown here is derived from an EMBL/GenBank/DDBJ whole genome shotgun (WGS) entry which is preliminary data.</text>
</comment>
<protein>
    <submittedName>
        <fullName evidence="3">Uncharacterized protein</fullName>
    </submittedName>
</protein>
<feature type="region of interest" description="Disordered" evidence="1">
    <location>
        <begin position="1087"/>
        <end position="1108"/>
    </location>
</feature>
<feature type="chain" id="PRO_5029626029" evidence="2">
    <location>
        <begin position="19"/>
        <end position="1233"/>
    </location>
</feature>
<evidence type="ECO:0000256" key="2">
    <source>
        <dbReference type="SAM" id="SignalP"/>
    </source>
</evidence>
<evidence type="ECO:0000256" key="1">
    <source>
        <dbReference type="SAM" id="MobiDB-lite"/>
    </source>
</evidence>
<dbReference type="Proteomes" id="UP000572268">
    <property type="component" value="Unassembled WGS sequence"/>
</dbReference>
<gene>
    <name evidence="3" type="ORF">FOL46_008718</name>
</gene>
<evidence type="ECO:0000313" key="4">
    <source>
        <dbReference type="Proteomes" id="UP000572268"/>
    </source>
</evidence>
<dbReference type="EMBL" id="JABANN010000072">
    <property type="protein sequence ID" value="KAF4672605.1"/>
    <property type="molecule type" value="Genomic_DNA"/>
</dbReference>
<name>A0A7J6MM38_PEROL</name>
<evidence type="ECO:0000313" key="3">
    <source>
        <dbReference type="EMBL" id="KAF4672605.1"/>
    </source>
</evidence>
<feature type="signal peptide" evidence="2">
    <location>
        <begin position="1"/>
        <end position="18"/>
    </location>
</feature>
<dbReference type="AlphaFoldDB" id="A0A7J6MM38"/>
<accession>A0A7J6MM38</accession>
<feature type="compositionally biased region" description="Polar residues" evidence="1">
    <location>
        <begin position="1095"/>
        <end position="1106"/>
    </location>
</feature>
<organism evidence="3 4">
    <name type="scientific">Perkinsus olseni</name>
    <name type="common">Perkinsus atlanticus</name>
    <dbReference type="NCBI Taxonomy" id="32597"/>
    <lineage>
        <taxon>Eukaryota</taxon>
        <taxon>Sar</taxon>
        <taxon>Alveolata</taxon>
        <taxon>Perkinsozoa</taxon>
        <taxon>Perkinsea</taxon>
        <taxon>Perkinsida</taxon>
        <taxon>Perkinsidae</taxon>
        <taxon>Perkinsus</taxon>
    </lineage>
</organism>
<sequence>MSKVTFIVLLHLLQVLYCALPKDKYSPVLKEELPSGTYRAKRQDFGGVASVNAVVDGKRITMAKPSRLVWQLGSFPARLSLERHGFSSRSKRCFIFKANAAWGISPAGKFMRDLYENLGKPVPYQASSQLAICETPSGFVVGIGVIKRKGQVIGFDSAFLLTRTETEQVQMEGSLSHAEGDMHMEACEGGGRKVDEEVGPSRVAKNPVLRSDIPSGTYKAPRGATGGVCPTLPLLTNFEMDVWEGEGQQVALVYAEVEGWPLSMRASSRLVWHCDSAAERIDLEVYGLSNDDKRCFHFMGNSGWGVTEAGDFMHQLYASMGKRELPHAASHLIFCKSSSRLLVGVELNKPNSRTTLIRHAFFLDWPTTTNAVYFRPDSDRASSTPAIRERLEPATRKRRSSSTGAVASGKRPLAPSYDAVSEEELPSGTYTTKELGAGRVCSSLPRLTDFELRVWENHGQQVACVYSEIDNESVCMSEEIPLVWDSRSYSVGRQGRDDELFSECFRPQDNTLAGGVAGTFLRGLYSLMGMSEPPLATEALAFCPFTGSSDILVLIGLEGQFFGQREFEHSLVLSRPQAGRVHGGMSSSVVATRGNADSSFGSIPDGDYGTSYEKARIGVGIQTNPSTGRRVMKLELRERFRQRAAAYSGVAVPTADNYHHGFTPDKVSICYTDRIGWALNFHKQDTSDGQTTTALELKRVGNGEPLKNGTGGVCSSLPLLTNFGMEVWADDGKQVARANATIGTEQVPMSQGIPLVWYSSDIVRKLDLRRYGLPAMTEKRCFHFSETGHYQAKSTAGEFMQRLYSAMGKSIRGKPASNVAFCRAASATLVAIGVVRSGSRLSEFENTFLLERQESNAQSDKVGNAVASASVDTESGKRKRPTDGGTPKGFKRLRKAGGWAVVSPSTGATNEDLPSEAYVAARQGTGEVCPSLQGLADFGIQIWEEGGQQVALVGAKADDEVIPMRRKGRLKWYSKFSTSRLSLANYTFSDSKRRCFHLTELGRNKNSDVGEFVKALYHQLGHDIPSKKPADQLVFCNTTAGLLVGMGIIKDLHYTYGFDHSFLLTKTGVHALYDELRGVGSSAPVGVLHDRGRRPSTTGKSDSSTAPPIILADGDYETSYGTVRIGVSVGTNPSTSRRIIGLELLDVFRQKVIFAGEATPTTDNCMDFDLPAHSGSLSLHAIRSFLGQHGFAPDKISICYSDRIGWALSFHKQDTSDGQTTTALELSLKGPVV</sequence>
<reference evidence="3 4" key="1">
    <citation type="submission" date="2020-04" db="EMBL/GenBank/DDBJ databases">
        <title>Perkinsus olseni comparative genomics.</title>
        <authorList>
            <person name="Bogema D.R."/>
        </authorList>
    </citation>
    <scope>NUCLEOTIDE SEQUENCE [LARGE SCALE GENOMIC DNA]</scope>
    <source>
        <strain evidence="3">ATCC PRA-31</strain>
    </source>
</reference>